<dbReference type="PIRSF" id="PIRSF500134">
    <property type="entry name" value="UDPglc_DH_bac"/>
    <property type="match status" value="1"/>
</dbReference>
<evidence type="ECO:0000256" key="6">
    <source>
        <dbReference type="ARBA" id="ARBA00047473"/>
    </source>
</evidence>
<dbReference type="InterPro" id="IPR017476">
    <property type="entry name" value="UDP-Glc/GDP-Man"/>
</dbReference>
<dbReference type="GO" id="GO:0016491">
    <property type="term" value="F:oxidoreductase activity"/>
    <property type="evidence" value="ECO:0007669"/>
    <property type="project" value="UniProtKB-KW"/>
</dbReference>
<accession>A0ABV6NEU9</accession>
<dbReference type="EC" id="1.1.1.22" evidence="3 7"/>
<dbReference type="SMART" id="SM00984">
    <property type="entry name" value="UDPG_MGDP_dh_C"/>
    <property type="match status" value="1"/>
</dbReference>
<dbReference type="InterPro" id="IPR036220">
    <property type="entry name" value="UDP-Glc/GDP-Man_DH_C_sf"/>
</dbReference>
<evidence type="ECO:0000256" key="5">
    <source>
        <dbReference type="ARBA" id="ARBA00023027"/>
    </source>
</evidence>
<name>A0ABV6NEU9_9BACI</name>
<keyword evidence="10" id="KW-1185">Reference proteome</keyword>
<dbReference type="Pfam" id="PF03720">
    <property type="entry name" value="UDPG_MGDP_dh_C"/>
    <property type="match status" value="1"/>
</dbReference>
<evidence type="ECO:0000256" key="2">
    <source>
        <dbReference type="ARBA" id="ARBA00006601"/>
    </source>
</evidence>
<evidence type="ECO:0000313" key="9">
    <source>
        <dbReference type="EMBL" id="MFC0559256.1"/>
    </source>
</evidence>
<evidence type="ECO:0000256" key="7">
    <source>
        <dbReference type="PIRNR" id="PIRNR000124"/>
    </source>
</evidence>
<dbReference type="SUPFAM" id="SSF48179">
    <property type="entry name" value="6-phosphogluconate dehydrogenase C-terminal domain-like"/>
    <property type="match status" value="1"/>
</dbReference>
<dbReference type="Proteomes" id="UP001589833">
    <property type="component" value="Unassembled WGS sequence"/>
</dbReference>
<dbReference type="PIRSF" id="PIRSF000124">
    <property type="entry name" value="UDPglc_GDPman_dh"/>
    <property type="match status" value="1"/>
</dbReference>
<dbReference type="Pfam" id="PF00984">
    <property type="entry name" value="UDPG_MGDP_dh"/>
    <property type="match status" value="1"/>
</dbReference>
<sequence length="434" mass="47623">MKICVIGTGYVGLVSGVCYSDKGNQVTCVDIDEVKVNHLKKGIVPIYEPGLKELMLKNVKEGRLHFTSQIREGMEGAELIIIAVGTPAKENGEADLRYIKAAARSIGENLTDYKVIVTKSTVPVGTGQIIKKMVSDTAGHSNFDIASNPEFLREGSAIQDTFQMERAILGIESDRAEKVLQKLHEPFQTKIVVTDVETAEMTKYAANAFLATKISFINEVANLCEATGANVEKVAEGMGYDQRIGKAFLQAGIGYGGSCFPKDTQALVKMGEKAGYRLKIVPAVEEVNKEQRLRFIEKLRYAFGNEGLKGKKVAVLGLAFKPNTDDMRAAPAVDLVPRLEQEGVDVVCYDPVATEKAKEVIKNLQAAATLDQAVKDADAILILTDWQEFKEMNVKLLKLEMKRPIIIDGRNLFDPIKLGKLGYYYASVGRPIVQ</sequence>
<protein>
    <recommendedName>
        <fullName evidence="3 7">UDP-glucose 6-dehydrogenase</fullName>
        <ecNumber evidence="3 7">1.1.1.22</ecNumber>
    </recommendedName>
</protein>
<dbReference type="InterPro" id="IPR036291">
    <property type="entry name" value="NAD(P)-bd_dom_sf"/>
</dbReference>
<evidence type="ECO:0000256" key="1">
    <source>
        <dbReference type="ARBA" id="ARBA00004701"/>
    </source>
</evidence>
<dbReference type="InterPro" id="IPR001732">
    <property type="entry name" value="UDP-Glc/GDP-Man_DH_N"/>
</dbReference>
<comment type="pathway">
    <text evidence="1">Nucleotide-sugar biosynthesis; UDP-alpha-D-glucuronate biosynthesis; UDP-alpha-D-glucuronate from UDP-alpha-D-glucose: step 1/1.</text>
</comment>
<feature type="domain" description="UDP-glucose/GDP-mannose dehydrogenase C-terminal" evidence="8">
    <location>
        <begin position="314"/>
        <end position="415"/>
    </location>
</feature>
<gene>
    <name evidence="9" type="ORF">ACFFH4_09375</name>
</gene>
<dbReference type="SUPFAM" id="SSF51735">
    <property type="entry name" value="NAD(P)-binding Rossmann-fold domains"/>
    <property type="match status" value="1"/>
</dbReference>
<dbReference type="InterPro" id="IPR014026">
    <property type="entry name" value="UDP-Glc/GDP-Man_DH_dimer"/>
</dbReference>
<dbReference type="EMBL" id="JBHLTR010000013">
    <property type="protein sequence ID" value="MFC0559256.1"/>
    <property type="molecule type" value="Genomic_DNA"/>
</dbReference>
<evidence type="ECO:0000256" key="3">
    <source>
        <dbReference type="ARBA" id="ARBA00012954"/>
    </source>
</evidence>
<comment type="similarity">
    <text evidence="2 7">Belongs to the UDP-glucose/GDP-mannose dehydrogenase family.</text>
</comment>
<dbReference type="SUPFAM" id="SSF52413">
    <property type="entry name" value="UDP-glucose/GDP-mannose dehydrogenase C-terminal domain"/>
    <property type="match status" value="1"/>
</dbReference>
<dbReference type="InterPro" id="IPR008927">
    <property type="entry name" value="6-PGluconate_DH-like_C_sf"/>
</dbReference>
<dbReference type="PANTHER" id="PTHR43750:SF3">
    <property type="entry name" value="UDP-GLUCOSE 6-DEHYDROGENASE TUAD"/>
    <property type="match status" value="1"/>
</dbReference>
<keyword evidence="5 7" id="KW-0520">NAD</keyword>
<dbReference type="RefSeq" id="WP_273841990.1">
    <property type="nucleotide sequence ID" value="NZ_JAQQWT010000004.1"/>
</dbReference>
<dbReference type="Gene3D" id="3.40.50.720">
    <property type="entry name" value="NAD(P)-binding Rossmann-like Domain"/>
    <property type="match status" value="2"/>
</dbReference>
<dbReference type="Pfam" id="PF03721">
    <property type="entry name" value="UDPG_MGDP_dh_N"/>
    <property type="match status" value="1"/>
</dbReference>
<dbReference type="InterPro" id="IPR028357">
    <property type="entry name" value="UDPglc_DH_bac"/>
</dbReference>
<comment type="caution">
    <text evidence="9">The sequence shown here is derived from an EMBL/GenBank/DDBJ whole genome shotgun (WGS) entry which is preliminary data.</text>
</comment>
<organism evidence="9 10">
    <name type="scientific">Halalkalibacter alkalisediminis</name>
    <dbReference type="NCBI Taxonomy" id="935616"/>
    <lineage>
        <taxon>Bacteria</taxon>
        <taxon>Bacillati</taxon>
        <taxon>Bacillota</taxon>
        <taxon>Bacilli</taxon>
        <taxon>Bacillales</taxon>
        <taxon>Bacillaceae</taxon>
        <taxon>Halalkalibacter</taxon>
    </lineage>
</organism>
<dbReference type="Gene3D" id="1.20.5.100">
    <property type="entry name" value="Cytochrome c1, transmembrane anchor, C-terminal"/>
    <property type="match status" value="1"/>
</dbReference>
<evidence type="ECO:0000256" key="4">
    <source>
        <dbReference type="ARBA" id="ARBA00023002"/>
    </source>
</evidence>
<reference evidence="9 10" key="1">
    <citation type="submission" date="2024-09" db="EMBL/GenBank/DDBJ databases">
        <authorList>
            <person name="Sun Q."/>
            <person name="Mori K."/>
        </authorList>
    </citation>
    <scope>NUCLEOTIDE SEQUENCE [LARGE SCALE GENOMIC DNA]</scope>
    <source>
        <strain evidence="9 10">NCAIM B.02301</strain>
    </source>
</reference>
<evidence type="ECO:0000313" key="10">
    <source>
        <dbReference type="Proteomes" id="UP001589833"/>
    </source>
</evidence>
<evidence type="ECO:0000259" key="8">
    <source>
        <dbReference type="SMART" id="SM00984"/>
    </source>
</evidence>
<comment type="catalytic activity">
    <reaction evidence="6 7">
        <text>UDP-alpha-D-glucose + 2 NAD(+) + H2O = UDP-alpha-D-glucuronate + 2 NADH + 3 H(+)</text>
        <dbReference type="Rhea" id="RHEA:23596"/>
        <dbReference type="ChEBI" id="CHEBI:15377"/>
        <dbReference type="ChEBI" id="CHEBI:15378"/>
        <dbReference type="ChEBI" id="CHEBI:57540"/>
        <dbReference type="ChEBI" id="CHEBI:57945"/>
        <dbReference type="ChEBI" id="CHEBI:58052"/>
        <dbReference type="ChEBI" id="CHEBI:58885"/>
        <dbReference type="EC" id="1.1.1.22"/>
    </reaction>
</comment>
<dbReference type="PANTHER" id="PTHR43750">
    <property type="entry name" value="UDP-GLUCOSE 6-DEHYDROGENASE TUAD"/>
    <property type="match status" value="1"/>
</dbReference>
<proteinExistence type="inferred from homology"/>
<dbReference type="NCBIfam" id="TIGR03026">
    <property type="entry name" value="NDP-sugDHase"/>
    <property type="match status" value="1"/>
</dbReference>
<keyword evidence="4 7" id="KW-0560">Oxidoreductase</keyword>
<dbReference type="InterPro" id="IPR014027">
    <property type="entry name" value="UDP-Glc/GDP-Man_DH_C"/>
</dbReference>